<dbReference type="Proteomes" id="UP000001307">
    <property type="component" value="Unassembled WGS sequence"/>
</dbReference>
<dbReference type="InParanoid" id="E4X085"/>
<sequence length="396" mass="45368">MVESAHNYNFPTATELLEKNVRSKLRTSEIEEFIEKIDLALSDSDLLDGLRRLRNLFAEGGQDIAEVSWGKWQENIKGFFECFVREEWSAGLSVVLQLLSNMSAIYPIKFLTNENLDDGLLDRLSIFNSKVINFFTAAMYNTLKRCYAIENRLIVSSDRIATICLFLIKKLDEETAKEGWIGLLFSYLWNVSPEVFSYMLDKAKEDTLPTILEFLTDKMKTVPVGGESHFPMIILNNLREFFFLHCNCLLQGGSKRKDSSPAILFEVLKFMGPASSRHKEAFATEPMLVSICGIMKRCWEISQDHKDELQPRLVDGGELPKKSEFLEIMFAVWKDAVRIFANILDLNDKELKRKFQDDVRVLGAIPAILAAAGCLHINQIRPWAIQERLAQQKYTN</sequence>
<evidence type="ECO:0000313" key="2">
    <source>
        <dbReference type="Proteomes" id="UP000001307"/>
    </source>
</evidence>
<evidence type="ECO:0000313" key="1">
    <source>
        <dbReference type="EMBL" id="CBY23184.1"/>
    </source>
</evidence>
<protein>
    <submittedName>
        <fullName evidence="1">Uncharacterized protein</fullName>
    </submittedName>
</protein>
<dbReference type="EMBL" id="FN653020">
    <property type="protein sequence ID" value="CBY23184.1"/>
    <property type="molecule type" value="Genomic_DNA"/>
</dbReference>
<dbReference type="OrthoDB" id="10451305at2759"/>
<gene>
    <name evidence="1" type="ORF">GSOID_T00015117001</name>
</gene>
<reference evidence="1" key="1">
    <citation type="journal article" date="2010" name="Science">
        <title>Plasticity of animal genome architecture unmasked by rapid evolution of a pelagic tunicate.</title>
        <authorList>
            <person name="Denoeud F."/>
            <person name="Henriet S."/>
            <person name="Mungpakdee S."/>
            <person name="Aury J.M."/>
            <person name="Da Silva C."/>
            <person name="Brinkmann H."/>
            <person name="Mikhaleva J."/>
            <person name="Olsen L.C."/>
            <person name="Jubin C."/>
            <person name="Canestro C."/>
            <person name="Bouquet J.M."/>
            <person name="Danks G."/>
            <person name="Poulain J."/>
            <person name="Campsteijn C."/>
            <person name="Adamski M."/>
            <person name="Cross I."/>
            <person name="Yadetie F."/>
            <person name="Muffato M."/>
            <person name="Louis A."/>
            <person name="Butcher S."/>
            <person name="Tsagkogeorga G."/>
            <person name="Konrad A."/>
            <person name="Singh S."/>
            <person name="Jensen M.F."/>
            <person name="Cong E.H."/>
            <person name="Eikeseth-Otteraa H."/>
            <person name="Noel B."/>
            <person name="Anthouard V."/>
            <person name="Porcel B.M."/>
            <person name="Kachouri-Lafond R."/>
            <person name="Nishino A."/>
            <person name="Ugolini M."/>
            <person name="Chourrout P."/>
            <person name="Nishida H."/>
            <person name="Aasland R."/>
            <person name="Huzurbazar S."/>
            <person name="Westhof E."/>
            <person name="Delsuc F."/>
            <person name="Lehrach H."/>
            <person name="Reinhardt R."/>
            <person name="Weissenbach J."/>
            <person name="Roy S.W."/>
            <person name="Artiguenave F."/>
            <person name="Postlethwait J.H."/>
            <person name="Manak J.R."/>
            <person name="Thompson E.M."/>
            <person name="Jaillon O."/>
            <person name="Du Pasquier L."/>
            <person name="Boudinot P."/>
            <person name="Liberles D.A."/>
            <person name="Volff J.N."/>
            <person name="Philippe H."/>
            <person name="Lenhard B."/>
            <person name="Roest Crollius H."/>
            <person name="Wincker P."/>
            <person name="Chourrout D."/>
        </authorList>
    </citation>
    <scope>NUCLEOTIDE SEQUENCE [LARGE SCALE GENOMIC DNA]</scope>
</reference>
<name>E4X085_OIKDI</name>
<organism evidence="1">
    <name type="scientific">Oikopleura dioica</name>
    <name type="common">Tunicate</name>
    <dbReference type="NCBI Taxonomy" id="34765"/>
    <lineage>
        <taxon>Eukaryota</taxon>
        <taxon>Metazoa</taxon>
        <taxon>Chordata</taxon>
        <taxon>Tunicata</taxon>
        <taxon>Appendicularia</taxon>
        <taxon>Copelata</taxon>
        <taxon>Oikopleuridae</taxon>
        <taxon>Oikopleura</taxon>
    </lineage>
</organism>
<keyword evidence="2" id="KW-1185">Reference proteome</keyword>
<accession>E4X085</accession>
<proteinExistence type="predicted"/>
<dbReference type="AlphaFoldDB" id="E4X085"/>